<organism evidence="1 2">
    <name type="scientific">Daphnia pulex</name>
    <name type="common">Water flea</name>
    <dbReference type="NCBI Taxonomy" id="6669"/>
    <lineage>
        <taxon>Eukaryota</taxon>
        <taxon>Metazoa</taxon>
        <taxon>Ecdysozoa</taxon>
        <taxon>Arthropoda</taxon>
        <taxon>Crustacea</taxon>
        <taxon>Branchiopoda</taxon>
        <taxon>Diplostraca</taxon>
        <taxon>Cladocera</taxon>
        <taxon>Anomopoda</taxon>
        <taxon>Daphniidae</taxon>
        <taxon>Daphnia</taxon>
    </lineage>
</organism>
<reference evidence="1 2" key="1">
    <citation type="journal article" date="2011" name="Science">
        <title>The ecoresponsive genome of Daphnia pulex.</title>
        <authorList>
            <person name="Colbourne J.K."/>
            <person name="Pfrender M.E."/>
            <person name="Gilbert D."/>
            <person name="Thomas W.K."/>
            <person name="Tucker A."/>
            <person name="Oakley T.H."/>
            <person name="Tokishita S."/>
            <person name="Aerts A."/>
            <person name="Arnold G.J."/>
            <person name="Basu M.K."/>
            <person name="Bauer D.J."/>
            <person name="Caceres C.E."/>
            <person name="Carmel L."/>
            <person name="Casola C."/>
            <person name="Choi J.H."/>
            <person name="Detter J.C."/>
            <person name="Dong Q."/>
            <person name="Dusheyko S."/>
            <person name="Eads B.D."/>
            <person name="Frohlich T."/>
            <person name="Geiler-Samerotte K.A."/>
            <person name="Gerlach D."/>
            <person name="Hatcher P."/>
            <person name="Jogdeo S."/>
            <person name="Krijgsveld J."/>
            <person name="Kriventseva E.V."/>
            <person name="Kultz D."/>
            <person name="Laforsch C."/>
            <person name="Lindquist E."/>
            <person name="Lopez J."/>
            <person name="Manak J.R."/>
            <person name="Muller J."/>
            <person name="Pangilinan J."/>
            <person name="Patwardhan R.P."/>
            <person name="Pitluck S."/>
            <person name="Pritham E.J."/>
            <person name="Rechtsteiner A."/>
            <person name="Rho M."/>
            <person name="Rogozin I.B."/>
            <person name="Sakarya O."/>
            <person name="Salamov A."/>
            <person name="Schaack S."/>
            <person name="Shapiro H."/>
            <person name="Shiga Y."/>
            <person name="Skalitzky C."/>
            <person name="Smith Z."/>
            <person name="Souvorov A."/>
            <person name="Sung W."/>
            <person name="Tang Z."/>
            <person name="Tsuchiya D."/>
            <person name="Tu H."/>
            <person name="Vos H."/>
            <person name="Wang M."/>
            <person name="Wolf Y.I."/>
            <person name="Yamagata H."/>
            <person name="Yamada T."/>
            <person name="Ye Y."/>
            <person name="Shaw J.R."/>
            <person name="Andrews J."/>
            <person name="Crease T.J."/>
            <person name="Tang H."/>
            <person name="Lucas S.M."/>
            <person name="Robertson H.M."/>
            <person name="Bork P."/>
            <person name="Koonin E.V."/>
            <person name="Zdobnov E.M."/>
            <person name="Grigoriev I.V."/>
            <person name="Lynch M."/>
            <person name="Boore J.L."/>
        </authorList>
    </citation>
    <scope>NUCLEOTIDE SEQUENCE [LARGE SCALE GENOMIC DNA]</scope>
</reference>
<name>E9HVT2_DAPPU</name>
<dbReference type="EMBL" id="GL732870">
    <property type="protein sequence ID" value="EFX64149.1"/>
    <property type="molecule type" value="Genomic_DNA"/>
</dbReference>
<dbReference type="HOGENOM" id="CLU_931434_0_0_1"/>
<dbReference type="PANTHER" id="PTHR22954:SF3">
    <property type="entry name" value="PROTEIN CBG08539"/>
    <property type="match status" value="1"/>
</dbReference>
<dbReference type="InParanoid" id="E9HVT2"/>
<proteinExistence type="predicted"/>
<dbReference type="KEGG" id="dpx:DAPPUDRAFT_305202"/>
<dbReference type="AlphaFoldDB" id="E9HVT2"/>
<keyword evidence="2" id="KW-1185">Reference proteome</keyword>
<evidence type="ECO:0000313" key="1">
    <source>
        <dbReference type="EMBL" id="EFX64149.1"/>
    </source>
</evidence>
<evidence type="ECO:0000313" key="2">
    <source>
        <dbReference type="Proteomes" id="UP000000305"/>
    </source>
</evidence>
<dbReference type="Proteomes" id="UP000000305">
    <property type="component" value="Unassembled WGS sequence"/>
</dbReference>
<protein>
    <submittedName>
        <fullName evidence="1">Uncharacterized protein</fullName>
    </submittedName>
</protein>
<dbReference type="PhylomeDB" id="E9HVT2"/>
<sequence length="299" mass="32743">MEAVEPKILSSSSSNQKTACTLNQQEVPAYQAESSCSLIIQEAPAYQAEAPWSLIFQEVPATPAEAPSSPIYQEASTIQAEAPCILDSEKAPANPAEAPRSQIQQESPTYHAEAPCTPYCLNTKNSFIRITPADSKEEADSVLFFPPGRPAVSLEALKEDPQQAAAFVNSTSAASNQEVIPKFRSPCSQATIFPEFSTHQHLLKRKRLEPVKPAPQRITRSPIKEEDFIDQSLFSKWLTQVLNKHVSLQLKTILVLKAIKENPSAHQSVWDPGGKLPKRVSKISLGNKWNGQLTESGAS</sequence>
<gene>
    <name evidence="1" type="ORF">DAPPUDRAFT_305202</name>
</gene>
<accession>E9HVT2</accession>
<dbReference type="PANTHER" id="PTHR22954">
    <property type="entry name" value="RETROVIRAL PROTEASE-RELATED"/>
    <property type="match status" value="1"/>
</dbReference>